<accession>A0AAW0A3N8</accession>
<sequence>MDFGRFYDRQSAVQTLEQLINKHVYNPNIINNACAQYLSSVKLDNIVVQETTCNTKKTWKLGGINDEGFVENEVSLRVHGIIGKVDLTPGSLMKTGDGISNDTSAEVPFGPGVDPLGEFEKYRNEGLVHTAENDVDYLKRISMNDGRFENATFPSNFRKGDIVEVQGSVIAFYTKNRTIKVIFQMNVLTLLDDSFSKAADALSKANATIYPRINLKRKMWYTEEDGDVGNTRRIFKDLRIDGQEETNNSNTDQGVTKPSANAASVDMFLHNK</sequence>
<name>A0AAW0A3N8_9AGAR</name>
<protein>
    <submittedName>
        <fullName evidence="2">Uncharacterized protein</fullName>
    </submittedName>
</protein>
<keyword evidence="3" id="KW-1185">Reference proteome</keyword>
<organism evidence="2 3">
    <name type="scientific">Favolaschia claudopus</name>
    <dbReference type="NCBI Taxonomy" id="2862362"/>
    <lineage>
        <taxon>Eukaryota</taxon>
        <taxon>Fungi</taxon>
        <taxon>Dikarya</taxon>
        <taxon>Basidiomycota</taxon>
        <taxon>Agaricomycotina</taxon>
        <taxon>Agaricomycetes</taxon>
        <taxon>Agaricomycetidae</taxon>
        <taxon>Agaricales</taxon>
        <taxon>Marasmiineae</taxon>
        <taxon>Mycenaceae</taxon>
        <taxon>Favolaschia</taxon>
    </lineage>
</organism>
<feature type="region of interest" description="Disordered" evidence="1">
    <location>
        <begin position="239"/>
        <end position="258"/>
    </location>
</feature>
<proteinExistence type="predicted"/>
<comment type="caution">
    <text evidence="2">The sequence shown here is derived from an EMBL/GenBank/DDBJ whole genome shotgun (WGS) entry which is preliminary data.</text>
</comment>
<dbReference type="Proteomes" id="UP001362999">
    <property type="component" value="Unassembled WGS sequence"/>
</dbReference>
<feature type="compositionally biased region" description="Polar residues" evidence="1">
    <location>
        <begin position="245"/>
        <end position="258"/>
    </location>
</feature>
<evidence type="ECO:0000313" key="3">
    <source>
        <dbReference type="Proteomes" id="UP001362999"/>
    </source>
</evidence>
<evidence type="ECO:0000313" key="2">
    <source>
        <dbReference type="EMBL" id="KAK7000255.1"/>
    </source>
</evidence>
<dbReference type="AlphaFoldDB" id="A0AAW0A3N8"/>
<dbReference type="EMBL" id="JAWWNJ010000089">
    <property type="protein sequence ID" value="KAK7000255.1"/>
    <property type="molecule type" value="Genomic_DNA"/>
</dbReference>
<reference evidence="2 3" key="1">
    <citation type="journal article" date="2024" name="J Genomics">
        <title>Draft genome sequencing and assembly of Favolaschia claudopus CIRM-BRFM 2984 isolated from oak limbs.</title>
        <authorList>
            <person name="Navarro D."/>
            <person name="Drula E."/>
            <person name="Chaduli D."/>
            <person name="Cazenave R."/>
            <person name="Ahrendt S."/>
            <person name="Wang J."/>
            <person name="Lipzen A."/>
            <person name="Daum C."/>
            <person name="Barry K."/>
            <person name="Grigoriev I.V."/>
            <person name="Favel A."/>
            <person name="Rosso M.N."/>
            <person name="Martin F."/>
        </authorList>
    </citation>
    <scope>NUCLEOTIDE SEQUENCE [LARGE SCALE GENOMIC DNA]</scope>
    <source>
        <strain evidence="2 3">CIRM-BRFM 2984</strain>
    </source>
</reference>
<gene>
    <name evidence="2" type="ORF">R3P38DRAFT_2797518</name>
</gene>
<evidence type="ECO:0000256" key="1">
    <source>
        <dbReference type="SAM" id="MobiDB-lite"/>
    </source>
</evidence>